<protein>
    <recommendedName>
        <fullName evidence="4">Sporulation protein</fullName>
    </recommendedName>
</protein>
<dbReference type="AlphaFoldDB" id="A0A9X7IKB1"/>
<evidence type="ECO:0000313" key="3">
    <source>
        <dbReference type="Proteomes" id="UP000237911"/>
    </source>
</evidence>
<name>A0A9X7IKB1_9MYCO</name>
<keyword evidence="1" id="KW-0812">Transmembrane</keyword>
<dbReference type="Proteomes" id="UP000237911">
    <property type="component" value="Unassembled WGS sequence"/>
</dbReference>
<keyword evidence="1" id="KW-1133">Transmembrane helix</keyword>
<keyword evidence="3" id="KW-1185">Reference proteome</keyword>
<feature type="transmembrane region" description="Helical" evidence="1">
    <location>
        <begin position="74"/>
        <end position="94"/>
    </location>
</feature>
<keyword evidence="1" id="KW-0472">Membrane</keyword>
<comment type="caution">
    <text evidence="2">The sequence shown here is derived from an EMBL/GenBank/DDBJ whole genome shotgun (WGS) entry which is preliminary data.</text>
</comment>
<dbReference type="RefSeq" id="WP_064890122.1">
    <property type="nucleotide sequence ID" value="NZ_CP092430.2"/>
</dbReference>
<evidence type="ECO:0008006" key="4">
    <source>
        <dbReference type="Google" id="ProtNLM"/>
    </source>
</evidence>
<reference evidence="2 3" key="1">
    <citation type="submission" date="2018-02" db="EMBL/GenBank/DDBJ databases">
        <title>Draft genome sequence of Mycobacterium virginiense isolated from mud of a swine farm in Japan.</title>
        <authorList>
            <person name="Ohya K."/>
        </authorList>
    </citation>
    <scope>NUCLEOTIDE SEQUENCE [LARGE SCALE GENOMIC DNA]</scope>
    <source>
        <strain evidence="2 3">GF75</strain>
    </source>
</reference>
<proteinExistence type="predicted"/>
<sequence length="112" mass="11398">MKRSQLLDHFSAGAAADLVYGEPHQTADGATVITAARVTASGPDGSKVNATPLGVMVIRGDQAKWVAAVDANRIALVGVLTGLLSAVIASLAVLRRPPWPDLRGGGTSRGGN</sequence>
<accession>A0A9X7IKB1</accession>
<evidence type="ECO:0000256" key="1">
    <source>
        <dbReference type="SAM" id="Phobius"/>
    </source>
</evidence>
<dbReference type="EMBL" id="PUEV01000094">
    <property type="protein sequence ID" value="PQM50764.1"/>
    <property type="molecule type" value="Genomic_DNA"/>
</dbReference>
<evidence type="ECO:0000313" key="2">
    <source>
        <dbReference type="EMBL" id="PQM50764.1"/>
    </source>
</evidence>
<organism evidence="2 3">
    <name type="scientific">Mycolicibacter virginiensis</name>
    <dbReference type="NCBI Taxonomy" id="1795032"/>
    <lineage>
        <taxon>Bacteria</taxon>
        <taxon>Bacillati</taxon>
        <taxon>Actinomycetota</taxon>
        <taxon>Actinomycetes</taxon>
        <taxon>Mycobacteriales</taxon>
        <taxon>Mycobacteriaceae</taxon>
        <taxon>Mycolicibacter</taxon>
    </lineage>
</organism>
<gene>
    <name evidence="2" type="ORF">C5U48_18435</name>
</gene>